<organism evidence="1 2">
    <name type="scientific">Violaceomyces palustris</name>
    <dbReference type="NCBI Taxonomy" id="1673888"/>
    <lineage>
        <taxon>Eukaryota</taxon>
        <taxon>Fungi</taxon>
        <taxon>Dikarya</taxon>
        <taxon>Basidiomycota</taxon>
        <taxon>Ustilaginomycotina</taxon>
        <taxon>Ustilaginomycetes</taxon>
        <taxon>Violaceomycetales</taxon>
        <taxon>Violaceomycetaceae</taxon>
        <taxon>Violaceomyces</taxon>
    </lineage>
</organism>
<evidence type="ECO:0000313" key="1">
    <source>
        <dbReference type="EMBL" id="PWN47148.1"/>
    </source>
</evidence>
<gene>
    <name evidence="1" type="ORF">IE53DRAFT_390713</name>
</gene>
<sequence length="740" mass="84154">MSTAMTGPSSAPVLPTKISLPGFHDATQELRDACASLSLGEMVHTRGFTLLDSMMAIQIMDPRMDSGMELPVSELPEADRLPNDTPRQEFDPFQPLEPQDVAWIMDRLLACEVAFQRGSTLSQTLYTCLYFHSTNALNEKDPKFLSRVESSPPYQLTTKVLRSYILATTKVCETIWKEMIKQNIYDGEDFAGDKSGLSLLEGMEAGYAINQLDEAIQWLSQTETINARWKESLKARISFKKNLLQSLSLVEGFDSDLLLEVPLHVRFARRHLDLLRCVRLDPVATSRHSFENSQPLESFMDPGRAKAPSNRSVAAFDPAYNRRLSTSAPLRPIALPSPDEIWDFYHRFLTDLLEVVSMIQRPSVLSWKMLLSQKASTFQKMNTAAYIRSLTQSAICDQNRVAGRLSLEWLTECLFLEVGMIEPSFLRQAARIGRTEVEGGSQRAWDRPPSLGQSISFFSQRVSGYLVNYLSTFAQNRSRQKRNLSKVYGQWVTLAEEAAELGNRLESVVRPEDYMPDSIFACVQHLALSVMSEIVLSGFDLELYRRDEWIAMYWCAAKITSEQAIVCADLAHHLKERFRKAGGSELSFERSVEYLLSQVEMAKALEEMCYSSIALLRIQPRKEPNPTPWNERSAASEMELKRSTFLRRLKWIEIGGRKGSAEQVQALWNEFSDFNDDLCKADRHELIERSSTGFKRALEIYESLASRPKEETRTELCDLAHRKSPPRIDNPGVDPRSTMR</sequence>
<dbReference type="Proteomes" id="UP000245626">
    <property type="component" value="Unassembled WGS sequence"/>
</dbReference>
<dbReference type="EMBL" id="KZ820526">
    <property type="protein sequence ID" value="PWN47148.1"/>
    <property type="molecule type" value="Genomic_DNA"/>
</dbReference>
<reference evidence="1 2" key="1">
    <citation type="journal article" date="2018" name="Mol. Biol. Evol.">
        <title>Broad Genomic Sampling Reveals a Smut Pathogenic Ancestry of the Fungal Clade Ustilaginomycotina.</title>
        <authorList>
            <person name="Kijpornyongpan T."/>
            <person name="Mondo S.J."/>
            <person name="Barry K."/>
            <person name="Sandor L."/>
            <person name="Lee J."/>
            <person name="Lipzen A."/>
            <person name="Pangilinan J."/>
            <person name="LaButti K."/>
            <person name="Hainaut M."/>
            <person name="Henrissat B."/>
            <person name="Grigoriev I.V."/>
            <person name="Spatafora J.W."/>
            <person name="Aime M.C."/>
        </authorList>
    </citation>
    <scope>NUCLEOTIDE SEQUENCE [LARGE SCALE GENOMIC DNA]</scope>
    <source>
        <strain evidence="1 2">SA 807</strain>
    </source>
</reference>
<proteinExistence type="predicted"/>
<evidence type="ECO:0000313" key="2">
    <source>
        <dbReference type="Proteomes" id="UP000245626"/>
    </source>
</evidence>
<protein>
    <submittedName>
        <fullName evidence="1">Mak10-domain-containing protein</fullName>
    </submittedName>
</protein>
<keyword evidence="2" id="KW-1185">Reference proteome</keyword>
<accession>A0ACD0NMT2</accession>
<name>A0ACD0NMT2_9BASI</name>